<keyword evidence="5" id="KW-0472">Membrane</keyword>
<dbReference type="Proteomes" id="UP000190274">
    <property type="component" value="Chromosome F"/>
</dbReference>
<organism evidence="11 12">
    <name type="scientific">Lachancea dasiensis</name>
    <dbReference type="NCBI Taxonomy" id="1072105"/>
    <lineage>
        <taxon>Eukaryota</taxon>
        <taxon>Fungi</taxon>
        <taxon>Dikarya</taxon>
        <taxon>Ascomycota</taxon>
        <taxon>Saccharomycotina</taxon>
        <taxon>Saccharomycetes</taxon>
        <taxon>Saccharomycetales</taxon>
        <taxon>Saccharomycetaceae</taxon>
        <taxon>Lachancea</taxon>
    </lineage>
</organism>
<feature type="domain" description="DOP1-like middle TPR" evidence="9">
    <location>
        <begin position="403"/>
        <end position="582"/>
    </location>
</feature>
<evidence type="ECO:0000256" key="4">
    <source>
        <dbReference type="ARBA" id="ARBA00023034"/>
    </source>
</evidence>
<evidence type="ECO:0000259" key="8">
    <source>
        <dbReference type="Pfam" id="PF04118"/>
    </source>
</evidence>
<evidence type="ECO:0000313" key="12">
    <source>
        <dbReference type="Proteomes" id="UP000190274"/>
    </source>
</evidence>
<keyword evidence="3" id="KW-0653">Protein transport</keyword>
<dbReference type="GO" id="GO:0015031">
    <property type="term" value="P:protein transport"/>
    <property type="evidence" value="ECO:0007669"/>
    <property type="project" value="UniProtKB-KW"/>
</dbReference>
<keyword evidence="2" id="KW-0813">Transport</keyword>
<keyword evidence="12" id="KW-1185">Reference proteome</keyword>
<dbReference type="GO" id="GO:0007029">
    <property type="term" value="P:endoplasmic reticulum organization"/>
    <property type="evidence" value="ECO:0007669"/>
    <property type="project" value="EnsemblFungi"/>
</dbReference>
<name>A0A1G4JIH0_9SACH</name>
<dbReference type="STRING" id="1266660.A0A1G4JIH0"/>
<evidence type="ECO:0000259" key="9">
    <source>
        <dbReference type="Pfam" id="PF24597"/>
    </source>
</evidence>
<dbReference type="GO" id="GO:0000301">
    <property type="term" value="P:retrograde transport, vesicle recycling within Golgi"/>
    <property type="evidence" value="ECO:0007669"/>
    <property type="project" value="EnsemblFungi"/>
</dbReference>
<dbReference type="GO" id="GO:0000139">
    <property type="term" value="C:Golgi membrane"/>
    <property type="evidence" value="ECO:0007669"/>
    <property type="project" value="UniProtKB-SubCell"/>
</dbReference>
<dbReference type="GO" id="GO:0042147">
    <property type="term" value="P:retrograde transport, endosome to Golgi"/>
    <property type="evidence" value="ECO:0007669"/>
    <property type="project" value="EnsemblFungi"/>
</dbReference>
<evidence type="ECO:0000256" key="2">
    <source>
        <dbReference type="ARBA" id="ARBA00022448"/>
    </source>
</evidence>
<dbReference type="InterPro" id="IPR007249">
    <property type="entry name" value="DOP1_N"/>
</dbReference>
<dbReference type="GO" id="GO:0006895">
    <property type="term" value="P:Golgi to endosome transport"/>
    <property type="evidence" value="ECO:0007669"/>
    <property type="project" value="EnsemblFungi"/>
</dbReference>
<dbReference type="GO" id="GO:0042802">
    <property type="term" value="F:identical protein binding"/>
    <property type="evidence" value="ECO:0007669"/>
    <property type="project" value="EnsemblFungi"/>
</dbReference>
<proteinExistence type="inferred from homology"/>
<comment type="similarity">
    <text evidence="6">Belongs to the DOP1 family.</text>
</comment>
<dbReference type="PANTHER" id="PTHR14042:SF24">
    <property type="entry name" value="PROTEIN DOPEY-1 HOMOLOG"/>
    <property type="match status" value="1"/>
</dbReference>
<evidence type="ECO:0000256" key="3">
    <source>
        <dbReference type="ARBA" id="ARBA00022927"/>
    </source>
</evidence>
<feature type="domain" description="DOP1-like C-terminal" evidence="10">
    <location>
        <begin position="1265"/>
        <end position="1694"/>
    </location>
</feature>
<evidence type="ECO:0000259" key="10">
    <source>
        <dbReference type="Pfam" id="PF24598"/>
    </source>
</evidence>
<gene>
    <name evidence="11" type="ORF">LADA_0F02212G</name>
</gene>
<evidence type="ECO:0000256" key="1">
    <source>
        <dbReference type="ARBA" id="ARBA00004395"/>
    </source>
</evidence>
<dbReference type="OrthoDB" id="297643at2759"/>
<accession>A0A1G4JIH0</accession>
<dbReference type="GO" id="GO:0005768">
    <property type="term" value="C:endosome"/>
    <property type="evidence" value="ECO:0007669"/>
    <property type="project" value="EnsemblFungi"/>
</dbReference>
<dbReference type="InterPro" id="IPR040314">
    <property type="entry name" value="DOP1"/>
</dbReference>
<evidence type="ECO:0000256" key="5">
    <source>
        <dbReference type="ARBA" id="ARBA00023136"/>
    </source>
</evidence>
<evidence type="ECO:0000313" key="11">
    <source>
        <dbReference type="EMBL" id="SCU90156.1"/>
    </source>
</evidence>
<dbReference type="GO" id="GO:0000902">
    <property type="term" value="P:cell morphogenesis"/>
    <property type="evidence" value="ECO:0007669"/>
    <property type="project" value="EnsemblFungi"/>
</dbReference>
<reference evidence="11" key="1">
    <citation type="submission" date="2016-03" db="EMBL/GenBank/DDBJ databases">
        <authorList>
            <person name="Devillers H."/>
        </authorList>
    </citation>
    <scope>NUCLEOTIDE SEQUENCE [LARGE SCALE GENOMIC DNA]</scope>
    <source>
        <strain evidence="11">CBS 10888</strain>
    </source>
</reference>
<dbReference type="InterPro" id="IPR056457">
    <property type="entry name" value="DOP1_C"/>
</dbReference>
<evidence type="ECO:0000256" key="6">
    <source>
        <dbReference type="ARBA" id="ARBA00046326"/>
    </source>
</evidence>
<evidence type="ECO:0000256" key="7">
    <source>
        <dbReference type="SAM" id="MobiDB-lite"/>
    </source>
</evidence>
<dbReference type="EMBL" id="LT598458">
    <property type="protein sequence ID" value="SCU90156.1"/>
    <property type="molecule type" value="Genomic_DNA"/>
</dbReference>
<feature type="region of interest" description="Disordered" evidence="7">
    <location>
        <begin position="266"/>
        <end position="288"/>
    </location>
</feature>
<sequence length="1717" mass="195471">MRKSNETAIYLRKRPNQTTTRINRPTVSLIEQLTMSVPLKPLSIDFHNRQLDSKQKKFHANIERALQHFDSVTEWADYIASLGKLLKALQSWTPQFQNVKYYVPFPYQVSRRLSSSLSPNLPSGVHLKTIEVYSFIFSKIGIDSLSRECNIWVPGILPLMSYASITVKGPLIELYEDYLNQLSPSALRLLIKPLLASLFPDIDDESSESQPATLNLLETLRENIADEPLFWQSCFMVIINNKERRLGGLAWLTKYLPSLNAVPHKVQRNKTGADTSQRTAESVQDSPKLKRQSALDLLLPAAKDVIHPEPGLLMRCLLCCLEEDNELLIKRGILDLLLQRVNLDSPVLQELSSSSDRNLLMMSCCKTMLTRDMSISRRIWNWLLGPASIGEKSQKQAIDSNDYFSRYGEKMLESGLRLMIDQEDEAPDAYKICLAVMDRWEIASRIIPITFIPLISAAYQFRSNNIIMKNASAFFDAVETNIICSHLFETAVLRKDLNLLKFILCNFKIGHDEEIIIRHLPLLLLAILCRQSDFDDAMFLTVCDILINFIPERAYLPVEHSSFCSEAEREMPDVFSSIERFYSRFLGTASVTHLNESSDSGPPFSTEDLTFLIFSKLQTCLLSYSKEACNFNICADVFVTFIDKVPKTYEEEKRIGAYGAGEIASNCLVRPIIKQLFDSKQVLESGSNESIFGWIAIYNKYLAIELSVMEAAMLSKTLVKGLWPYLVASNTQIEAVKSLDELFTCHQGKYLESALSFAFVQESDINIKISALDALWIHSENVVCLARRPLELVLDELFDDQTPSYLCVSRWVSGVIKQGHSKRLFHILCENLLKHCLLQKSSLDELDDTDSFVYYCQILINTLQVDHSLVLKSFKAEQTSLEHTEDWEGEDISNYKNLAIAVSIKFLKIKNTTGSSVQTVLTMLDILLDSTEQDFQNIVTFLLDITSKTFNASSQESDLICVSLMGIISKVLALSYREQIRLGILADHNSHLRYIDFLVTGVSDMRRPLIINSYVKLLSESLVYFQSSIYSIILPLTTSITGCIKTLFDGGNEKGENFQSIAYLLNGLQELMEISHSYLSAEESGGHIGAAPSRNEFLQNMVANVFSNDTSGNDARLRHEREIVVQSYKLVVHCCLDIWNWAHLQSKSQGFEKSELEAGLFQDSSHHQAYKYKSHSKKLLSALFTLEPLEVLEELISLHPDNISLTLIQSLDGNKPILTLPHLFQAIVYRCNKLSAVNFSNTTASKVSPNPLLINQLSANTLLKFMLNYMTELESAAVEDFYGDFLLFIKEISNSPQHYKNLSPLLLRMVALISDKVHHSRFGEERKVKRELSDTCSKYLQGALAEEVNPLSLEVYRNLKFVCSRLKYIVVDYPLGDKFNSCLSTIIQSAISPVFKKQQGKTIPAHVIDLLYTVSQMASKVKAFKSLINDAFVSDKKFALFETHPLWSKIVFEWSNYADNKERLMIDLLASISTKSNAIGPNINPFTAWSDSEIEIKCHDMVRISYLLLISPRDYYLLNFKTVMVQLEQNLMSEDPKIRSCCYLLLRCVSLQFSPLHFAEYWSMLSYHLQTGLQKFYESLQMQQDTDANVVLQLAKCIDLILTLNFEEFSASYEWLFVIDTINCIYKTDPYISLADEISDCKDFMKSEASEFELADHSKHRAPLLRGIRDIQTHTQLRKFFLTLSYAHYEQMYSLEKPDESTCRDDVFGDIFAFIAG</sequence>
<feature type="domain" description="DOP1 N-terminal" evidence="8">
    <location>
        <begin position="52"/>
        <end position="387"/>
    </location>
</feature>
<dbReference type="GO" id="GO:0005802">
    <property type="term" value="C:trans-Golgi network"/>
    <property type="evidence" value="ECO:0007669"/>
    <property type="project" value="EnsemblFungi"/>
</dbReference>
<dbReference type="PANTHER" id="PTHR14042">
    <property type="entry name" value="DOPEY-RELATED"/>
    <property type="match status" value="1"/>
</dbReference>
<dbReference type="InterPro" id="IPR056458">
    <property type="entry name" value="TPR_DOP1_M"/>
</dbReference>
<protein>
    <submittedName>
        <fullName evidence="11">LADA_0F02212g1_1</fullName>
    </submittedName>
</protein>
<dbReference type="Pfam" id="PF24598">
    <property type="entry name" value="DOP1_C"/>
    <property type="match status" value="1"/>
</dbReference>
<dbReference type="GO" id="GO:0005829">
    <property type="term" value="C:cytosol"/>
    <property type="evidence" value="ECO:0007669"/>
    <property type="project" value="GOC"/>
</dbReference>
<dbReference type="Pfam" id="PF04118">
    <property type="entry name" value="Dopey_N"/>
    <property type="match status" value="1"/>
</dbReference>
<comment type="subcellular location">
    <subcellularLocation>
        <location evidence="1">Golgi apparatus membrane</location>
        <topology evidence="1">Peripheral membrane protein</topology>
    </subcellularLocation>
</comment>
<feature type="compositionally biased region" description="Polar residues" evidence="7">
    <location>
        <begin position="269"/>
        <end position="285"/>
    </location>
</feature>
<dbReference type="Pfam" id="PF24597">
    <property type="entry name" value="TPR_DOP1_M"/>
    <property type="match status" value="1"/>
</dbReference>
<keyword evidence="4" id="KW-0333">Golgi apparatus</keyword>